<comment type="caution">
    <text evidence="1">The sequence shown here is derived from an EMBL/GenBank/DDBJ whole genome shotgun (WGS) entry which is preliminary data.</text>
</comment>
<dbReference type="Pfam" id="PF00702">
    <property type="entry name" value="Hydrolase"/>
    <property type="match status" value="1"/>
</dbReference>
<keyword evidence="1" id="KW-0378">Hydrolase</keyword>
<dbReference type="PANTHER" id="PTHR43481:SF4">
    <property type="entry name" value="GLYCEROL-1-PHOSPHATE PHOSPHOHYDROLASE 1-RELATED"/>
    <property type="match status" value="1"/>
</dbReference>
<dbReference type="SUPFAM" id="SSF56784">
    <property type="entry name" value="HAD-like"/>
    <property type="match status" value="1"/>
</dbReference>
<dbReference type="Gene3D" id="1.10.150.240">
    <property type="entry name" value="Putative phosphatase, domain 2"/>
    <property type="match status" value="1"/>
</dbReference>
<dbReference type="InterPro" id="IPR036412">
    <property type="entry name" value="HAD-like_sf"/>
</dbReference>
<dbReference type="SFLD" id="SFLDS00003">
    <property type="entry name" value="Haloacid_Dehalogenase"/>
    <property type="match status" value="1"/>
</dbReference>
<reference evidence="1 2" key="1">
    <citation type="journal article" date="2019" name="Int. J. Syst. Evol. Microbiol.">
        <title>The Global Catalogue of Microorganisms (GCM) 10K type strain sequencing project: providing services to taxonomists for standard genome sequencing and annotation.</title>
        <authorList>
            <consortium name="The Broad Institute Genomics Platform"/>
            <consortium name="The Broad Institute Genome Sequencing Center for Infectious Disease"/>
            <person name="Wu L."/>
            <person name="Ma J."/>
        </authorList>
    </citation>
    <scope>NUCLEOTIDE SEQUENCE [LARGE SCALE GENOMIC DNA]</scope>
    <source>
        <strain evidence="1 2">JCM 6307</strain>
    </source>
</reference>
<dbReference type="NCBIfam" id="TIGR01509">
    <property type="entry name" value="HAD-SF-IA-v3"/>
    <property type="match status" value="1"/>
</dbReference>
<dbReference type="Gene3D" id="3.40.50.1000">
    <property type="entry name" value="HAD superfamily/HAD-like"/>
    <property type="match status" value="1"/>
</dbReference>
<dbReference type="PANTHER" id="PTHR43481">
    <property type="entry name" value="FRUCTOSE-1-PHOSPHATE PHOSPHATASE"/>
    <property type="match status" value="1"/>
</dbReference>
<protein>
    <submittedName>
        <fullName evidence="1">HAD family hydrolase</fullName>
    </submittedName>
</protein>
<dbReference type="InterPro" id="IPR023198">
    <property type="entry name" value="PGP-like_dom2"/>
</dbReference>
<organism evidence="1 2">
    <name type="scientific">Streptomyces thermolineatus</name>
    <dbReference type="NCBI Taxonomy" id="44033"/>
    <lineage>
        <taxon>Bacteria</taxon>
        <taxon>Bacillati</taxon>
        <taxon>Actinomycetota</taxon>
        <taxon>Actinomycetes</taxon>
        <taxon>Kitasatosporales</taxon>
        <taxon>Streptomycetaceae</taxon>
        <taxon>Streptomyces</taxon>
    </lineage>
</organism>
<dbReference type="PROSITE" id="PS01228">
    <property type="entry name" value="COF_1"/>
    <property type="match status" value="1"/>
</dbReference>
<dbReference type="RefSeq" id="WP_344384423.1">
    <property type="nucleotide sequence ID" value="NZ_BAAATA010000024.1"/>
</dbReference>
<proteinExistence type="predicted"/>
<sequence>MPVTELTARALLFDMDGTLVNSDAAVERCWRRWADEVGLDPDEVLRVAHGRQGRATMAELLPDRPEELNLADNRRILDRETADTEGVVPVAGAPALMAAVSALPHALVTSADSGLTRARMGAAGLTVPQVAVTAECVGASKPDPEGFLKGAAELGFAPRDCVAFEDSAAGIAAGLAAGMRVIGVGPRAGAGPQAPTVAVATLEQVRVEPVGDDTGLLRVVVESPH</sequence>
<dbReference type="InterPro" id="IPR051806">
    <property type="entry name" value="HAD-like_SPP"/>
</dbReference>
<evidence type="ECO:0000313" key="2">
    <source>
        <dbReference type="Proteomes" id="UP001501358"/>
    </source>
</evidence>
<keyword evidence="2" id="KW-1185">Reference proteome</keyword>
<gene>
    <name evidence="1" type="ORF">GCM10010406_38440</name>
</gene>
<accession>A0ABN3MAW9</accession>
<dbReference type="InterPro" id="IPR006439">
    <property type="entry name" value="HAD-SF_hydro_IA"/>
</dbReference>
<dbReference type="InterPro" id="IPR023214">
    <property type="entry name" value="HAD_sf"/>
</dbReference>
<name>A0ABN3MAW9_9ACTN</name>
<evidence type="ECO:0000313" key="1">
    <source>
        <dbReference type="EMBL" id="GAA2498199.1"/>
    </source>
</evidence>
<dbReference type="SFLD" id="SFLDG01129">
    <property type="entry name" value="C1.5:_HAD__Beta-PGM__Phosphata"/>
    <property type="match status" value="1"/>
</dbReference>
<dbReference type="Proteomes" id="UP001501358">
    <property type="component" value="Unassembled WGS sequence"/>
</dbReference>
<dbReference type="EMBL" id="BAAATA010000024">
    <property type="protein sequence ID" value="GAA2498199.1"/>
    <property type="molecule type" value="Genomic_DNA"/>
</dbReference>
<dbReference type="GO" id="GO:0016787">
    <property type="term" value="F:hydrolase activity"/>
    <property type="evidence" value="ECO:0007669"/>
    <property type="project" value="UniProtKB-KW"/>
</dbReference>